<dbReference type="Pfam" id="PF00550">
    <property type="entry name" value="PP-binding"/>
    <property type="match status" value="1"/>
</dbReference>
<dbReference type="PROSITE" id="PS50075">
    <property type="entry name" value="CARRIER"/>
    <property type="match status" value="1"/>
</dbReference>
<sequence>MTDLDRTTILSKLNDYVVAELLDGKDVEQFDTTTPLLDWGLLNSIETARLVAFVRQELGVRVPPTDMVKKHFQNLESIADLLLSLQDSSG</sequence>
<dbReference type="Gene3D" id="1.10.1200.10">
    <property type="entry name" value="ACP-like"/>
    <property type="match status" value="1"/>
</dbReference>
<dbReference type="RefSeq" id="WP_009322178.1">
    <property type="nucleotide sequence ID" value="NZ_JARAVA010000139.1"/>
</dbReference>
<reference evidence="2 3" key="1">
    <citation type="submission" date="2019-03" db="EMBL/GenBank/DDBJ databases">
        <title>Comparative genomic analyses of the sweetpotato soil rot pathogen, Streptomyces ipomoeae.</title>
        <authorList>
            <person name="Ruschel Soares N."/>
            <person name="Badger J.H."/>
            <person name="Huguet-Tapia J.C."/>
            <person name="Clark C.A."/>
            <person name="Pettis G.S."/>
        </authorList>
    </citation>
    <scope>NUCLEOTIDE SEQUENCE [LARGE SCALE GENOMIC DNA]</scope>
    <source>
        <strain evidence="2 3">88-35</strain>
    </source>
</reference>
<dbReference type="EMBL" id="SPAZ01000091">
    <property type="protein sequence ID" value="TQE36425.1"/>
    <property type="molecule type" value="Genomic_DNA"/>
</dbReference>
<proteinExistence type="predicted"/>
<evidence type="ECO:0000259" key="1">
    <source>
        <dbReference type="PROSITE" id="PS50075"/>
    </source>
</evidence>
<dbReference type="SUPFAM" id="SSF47336">
    <property type="entry name" value="ACP-like"/>
    <property type="match status" value="1"/>
</dbReference>
<gene>
    <name evidence="2" type="ORF">Sipo8835_10225</name>
</gene>
<comment type="caution">
    <text evidence="2">The sequence shown here is derived from an EMBL/GenBank/DDBJ whole genome shotgun (WGS) entry which is preliminary data.</text>
</comment>
<name>A0AAE9B1U0_9ACTN</name>
<accession>A0AAE9B1U0</accession>
<evidence type="ECO:0000313" key="2">
    <source>
        <dbReference type="EMBL" id="TQE36425.1"/>
    </source>
</evidence>
<dbReference type="AlphaFoldDB" id="A0AAE9B1U0"/>
<dbReference type="Proteomes" id="UP000318720">
    <property type="component" value="Unassembled WGS sequence"/>
</dbReference>
<feature type="domain" description="Carrier" evidence="1">
    <location>
        <begin position="8"/>
        <end position="86"/>
    </location>
</feature>
<organism evidence="2 3">
    <name type="scientific">Streptomyces ipomoeae</name>
    <dbReference type="NCBI Taxonomy" id="103232"/>
    <lineage>
        <taxon>Bacteria</taxon>
        <taxon>Bacillati</taxon>
        <taxon>Actinomycetota</taxon>
        <taxon>Actinomycetes</taxon>
        <taxon>Kitasatosporales</taxon>
        <taxon>Streptomycetaceae</taxon>
        <taxon>Streptomyces</taxon>
    </lineage>
</organism>
<dbReference type="InterPro" id="IPR009081">
    <property type="entry name" value="PP-bd_ACP"/>
</dbReference>
<evidence type="ECO:0000313" key="3">
    <source>
        <dbReference type="Proteomes" id="UP000318720"/>
    </source>
</evidence>
<dbReference type="InterPro" id="IPR036736">
    <property type="entry name" value="ACP-like_sf"/>
</dbReference>
<protein>
    <submittedName>
        <fullName evidence="2">Acyl carrier protein</fullName>
    </submittedName>
</protein>